<evidence type="ECO:0000313" key="1">
    <source>
        <dbReference type="EMBL" id="HIT98477.1"/>
    </source>
</evidence>
<comment type="caution">
    <text evidence="1">The sequence shown here is derived from an EMBL/GenBank/DDBJ whole genome shotgun (WGS) entry which is preliminary data.</text>
</comment>
<reference evidence="1" key="2">
    <citation type="journal article" date="2021" name="PeerJ">
        <title>Extensive microbial diversity within the chicken gut microbiome revealed by metagenomics and culture.</title>
        <authorList>
            <person name="Gilroy R."/>
            <person name="Ravi A."/>
            <person name="Getino M."/>
            <person name="Pursley I."/>
            <person name="Horton D.L."/>
            <person name="Alikhan N.F."/>
            <person name="Baker D."/>
            <person name="Gharbi K."/>
            <person name="Hall N."/>
            <person name="Watson M."/>
            <person name="Adriaenssens E.M."/>
            <person name="Foster-Nyarko E."/>
            <person name="Jarju S."/>
            <person name="Secka A."/>
            <person name="Antonio M."/>
            <person name="Oren A."/>
            <person name="Chaudhuri R.R."/>
            <person name="La Ragione R."/>
            <person name="Hildebrand F."/>
            <person name="Pallen M.J."/>
        </authorList>
    </citation>
    <scope>NUCLEOTIDE SEQUENCE</scope>
    <source>
        <strain evidence="1">1383</strain>
    </source>
</reference>
<name>A0A9D1KTY1_9FLAO</name>
<protein>
    <recommendedName>
        <fullName evidence="3">SMP-30/Gluconolactonase/LRE-like region domain-containing protein</fullName>
    </recommendedName>
</protein>
<evidence type="ECO:0008006" key="3">
    <source>
        <dbReference type="Google" id="ProtNLM"/>
    </source>
</evidence>
<dbReference type="SUPFAM" id="SSF101898">
    <property type="entry name" value="NHL repeat"/>
    <property type="match status" value="1"/>
</dbReference>
<organism evidence="1 2">
    <name type="scientific">Candidatus Merdimorpha stercoravium</name>
    <dbReference type="NCBI Taxonomy" id="2840863"/>
    <lineage>
        <taxon>Bacteria</taxon>
        <taxon>Pseudomonadati</taxon>
        <taxon>Bacteroidota</taxon>
        <taxon>Flavobacteriia</taxon>
        <taxon>Flavobacteriales</taxon>
        <taxon>Candidatus Merdimorpha</taxon>
    </lineage>
</organism>
<dbReference type="InterPro" id="IPR015943">
    <property type="entry name" value="WD40/YVTN_repeat-like_dom_sf"/>
</dbReference>
<dbReference type="AlphaFoldDB" id="A0A9D1KTY1"/>
<proteinExistence type="predicted"/>
<evidence type="ECO:0000313" key="2">
    <source>
        <dbReference type="Proteomes" id="UP000824161"/>
    </source>
</evidence>
<dbReference type="Proteomes" id="UP000824161">
    <property type="component" value="Unassembled WGS sequence"/>
</dbReference>
<dbReference type="EMBL" id="DVLY01000164">
    <property type="protein sequence ID" value="HIT98477.1"/>
    <property type="molecule type" value="Genomic_DNA"/>
</dbReference>
<dbReference type="PROSITE" id="PS51257">
    <property type="entry name" value="PROKAR_LIPOPROTEIN"/>
    <property type="match status" value="1"/>
</dbReference>
<reference evidence="1" key="1">
    <citation type="submission" date="2020-10" db="EMBL/GenBank/DDBJ databases">
        <authorList>
            <person name="Gilroy R."/>
        </authorList>
    </citation>
    <scope>NUCLEOTIDE SEQUENCE</scope>
    <source>
        <strain evidence="1">1383</strain>
    </source>
</reference>
<sequence length="301" mass="32801">MKKTEITLCLLGVLTWMTACKPSEANAPQGAENTPVRDTVLTERIRFCESTYPYRDGLLVANFGTEALDPLNTQGKGYILYFEAGKVDTLLPPQGYLSAPKGMFIRGERFFVCDVNKVVEFRLDSLSLAPREIVLPAEDLFVNDLAAWGDTLYISVTNTGRIYRMGLSDPQASPVLWAQVPGANGMTFGQDGALYVASYPADGTTTPDNVVYRIADVSAPAPEKLFEQAGQYDGIALSADGKMLYVTSWVPSGVFAYDLTAGGELRPLDLGEFQGAADMTLRDSVLYIPDLPASRVVVRRL</sequence>
<accession>A0A9D1KTY1</accession>
<dbReference type="Gene3D" id="2.130.10.10">
    <property type="entry name" value="YVTN repeat-like/Quinoprotein amine dehydrogenase"/>
    <property type="match status" value="1"/>
</dbReference>
<gene>
    <name evidence="1" type="ORF">IAC44_06535</name>
</gene>